<keyword evidence="3" id="KW-1185">Reference proteome</keyword>
<protein>
    <submittedName>
        <fullName evidence="2">Uncharacterized protein</fullName>
    </submittedName>
</protein>
<proteinExistence type="predicted"/>
<comment type="caution">
    <text evidence="2">The sequence shown here is derived from an EMBL/GenBank/DDBJ whole genome shotgun (WGS) entry which is preliminary data.</text>
</comment>
<dbReference type="Proteomes" id="UP000735302">
    <property type="component" value="Unassembled WGS sequence"/>
</dbReference>
<evidence type="ECO:0000256" key="1">
    <source>
        <dbReference type="SAM" id="MobiDB-lite"/>
    </source>
</evidence>
<feature type="region of interest" description="Disordered" evidence="1">
    <location>
        <begin position="1"/>
        <end position="60"/>
    </location>
</feature>
<dbReference type="EMBL" id="BLXT01001517">
    <property type="protein sequence ID" value="GFN86329.1"/>
    <property type="molecule type" value="Genomic_DNA"/>
</dbReference>
<feature type="compositionally biased region" description="Basic and acidic residues" evidence="1">
    <location>
        <begin position="43"/>
        <end position="52"/>
    </location>
</feature>
<accession>A0AAV3YT70</accession>
<evidence type="ECO:0000313" key="2">
    <source>
        <dbReference type="EMBL" id="GFN86329.1"/>
    </source>
</evidence>
<organism evidence="2 3">
    <name type="scientific">Plakobranchus ocellatus</name>
    <dbReference type="NCBI Taxonomy" id="259542"/>
    <lineage>
        <taxon>Eukaryota</taxon>
        <taxon>Metazoa</taxon>
        <taxon>Spiralia</taxon>
        <taxon>Lophotrochozoa</taxon>
        <taxon>Mollusca</taxon>
        <taxon>Gastropoda</taxon>
        <taxon>Heterobranchia</taxon>
        <taxon>Euthyneura</taxon>
        <taxon>Panpulmonata</taxon>
        <taxon>Sacoglossa</taxon>
        <taxon>Placobranchoidea</taxon>
        <taxon>Plakobranchidae</taxon>
        <taxon>Plakobranchus</taxon>
    </lineage>
</organism>
<feature type="compositionally biased region" description="Basic residues" evidence="1">
    <location>
        <begin position="32"/>
        <end position="42"/>
    </location>
</feature>
<reference evidence="2 3" key="1">
    <citation type="journal article" date="2021" name="Elife">
        <title>Chloroplast acquisition without the gene transfer in kleptoplastic sea slugs, Plakobranchus ocellatus.</title>
        <authorList>
            <person name="Maeda T."/>
            <person name="Takahashi S."/>
            <person name="Yoshida T."/>
            <person name="Shimamura S."/>
            <person name="Takaki Y."/>
            <person name="Nagai Y."/>
            <person name="Toyoda A."/>
            <person name="Suzuki Y."/>
            <person name="Arimoto A."/>
            <person name="Ishii H."/>
            <person name="Satoh N."/>
            <person name="Nishiyama T."/>
            <person name="Hasebe M."/>
            <person name="Maruyama T."/>
            <person name="Minagawa J."/>
            <person name="Obokata J."/>
            <person name="Shigenobu S."/>
        </authorList>
    </citation>
    <scope>NUCLEOTIDE SEQUENCE [LARGE SCALE GENOMIC DNA]</scope>
</reference>
<gene>
    <name evidence="2" type="ORF">PoB_001283500</name>
</gene>
<name>A0AAV3YT70_9GAST</name>
<feature type="compositionally biased region" description="Basic residues" evidence="1">
    <location>
        <begin position="1"/>
        <end position="22"/>
    </location>
</feature>
<dbReference type="AlphaFoldDB" id="A0AAV3YT70"/>
<sequence length="110" mass="13304">MRRENKRRKMMRRSKMKTKKKKSSDVGERAGRKTRSRRREKEKKKEEDDKKNNNILQTRPKFTTERVFPASGVVPVWRSYLHAPVWAPRFLVYCLWDHFDDLDLIQKLGA</sequence>
<evidence type="ECO:0000313" key="3">
    <source>
        <dbReference type="Proteomes" id="UP000735302"/>
    </source>
</evidence>